<sequence>MKATSTLTRKTALEILIESRDKNAINALISKKEIALEEAVNNAEWYASLGLDGMADNEVARQEKLIRDIERLKAAI</sequence>
<gene>
    <name evidence="1" type="ORF">F3B98_06120</name>
</gene>
<dbReference type="RefSeq" id="WP_032856109.1">
    <property type="nucleotide sequence ID" value="NZ_CAXTIO010000001.1"/>
</dbReference>
<accession>A0A139L5U4</accession>
<comment type="caution">
    <text evidence="1">The sequence shown here is derived from an EMBL/GenBank/DDBJ whole genome shotgun (WGS) entry which is preliminary data.</text>
</comment>
<evidence type="ECO:0000313" key="2">
    <source>
        <dbReference type="Proteomes" id="UP000435985"/>
    </source>
</evidence>
<dbReference type="AlphaFoldDB" id="A0A139L5U4"/>
<name>A0A139L5U4_BACOV</name>
<dbReference type="Proteomes" id="UP000435985">
    <property type="component" value="Unassembled WGS sequence"/>
</dbReference>
<protein>
    <submittedName>
        <fullName evidence="1">Uncharacterized protein</fullName>
    </submittedName>
</protein>
<proteinExistence type="predicted"/>
<reference evidence="1 2" key="1">
    <citation type="journal article" date="2019" name="Nat. Med.">
        <title>A library of human gut bacterial isolates paired with longitudinal multiomics data enables mechanistic microbiome research.</title>
        <authorList>
            <person name="Poyet M."/>
            <person name="Groussin M."/>
            <person name="Gibbons S.M."/>
            <person name="Avila-Pacheco J."/>
            <person name="Jiang X."/>
            <person name="Kearney S.M."/>
            <person name="Perrotta A.R."/>
            <person name="Berdy B."/>
            <person name="Zhao S."/>
            <person name="Lieberman T.D."/>
            <person name="Swanson P.K."/>
            <person name="Smith M."/>
            <person name="Roesemann S."/>
            <person name="Alexander J.E."/>
            <person name="Rich S.A."/>
            <person name="Livny J."/>
            <person name="Vlamakis H."/>
            <person name="Clish C."/>
            <person name="Bullock K."/>
            <person name="Deik A."/>
            <person name="Scott J."/>
            <person name="Pierce K.A."/>
            <person name="Xavier R.J."/>
            <person name="Alm E.J."/>
        </authorList>
    </citation>
    <scope>NUCLEOTIDE SEQUENCE [LARGE SCALE GENOMIC DNA]</scope>
    <source>
        <strain evidence="1 2">BIOML-A14</strain>
    </source>
</reference>
<evidence type="ECO:0000313" key="1">
    <source>
        <dbReference type="EMBL" id="KAA4665210.1"/>
    </source>
</evidence>
<dbReference type="EMBL" id="VWFO01000006">
    <property type="protein sequence ID" value="KAA4665210.1"/>
    <property type="molecule type" value="Genomic_DNA"/>
</dbReference>
<organism evidence="1 2">
    <name type="scientific">Bacteroides ovatus</name>
    <dbReference type="NCBI Taxonomy" id="28116"/>
    <lineage>
        <taxon>Bacteria</taxon>
        <taxon>Pseudomonadati</taxon>
        <taxon>Bacteroidota</taxon>
        <taxon>Bacteroidia</taxon>
        <taxon>Bacteroidales</taxon>
        <taxon>Bacteroidaceae</taxon>
        <taxon>Bacteroides</taxon>
    </lineage>
</organism>